<dbReference type="RefSeq" id="WP_405322624.1">
    <property type="nucleotide sequence ID" value="NZ_JAZGZR010000018.1"/>
</dbReference>
<proteinExistence type="predicted"/>
<evidence type="ECO:0000313" key="2">
    <source>
        <dbReference type="Proteomes" id="UP001621813"/>
    </source>
</evidence>
<protein>
    <submittedName>
        <fullName evidence="1">Uncharacterized protein</fullName>
    </submittedName>
</protein>
<gene>
    <name evidence="1" type="ORF">V3Q77_08210</name>
</gene>
<dbReference type="EMBL" id="JAZGZR010000018">
    <property type="protein sequence ID" value="MFK7049870.1"/>
    <property type="molecule type" value="Genomic_DNA"/>
</dbReference>
<keyword evidence="2" id="KW-1185">Reference proteome</keyword>
<sequence length="444" mass="52235">MIYINAAPEKDQIILNGNESIISVSSTRGKGFYFLAEIKLGDIVYDIQQWSRKDSYTSEKNIKNMFRHQFKHIFEDIQKSEIKLENDKLLNVSIIIKEYDLEKNILFDSIKLPDFFILYSDFPSFFDDKKKIQFLGVFSEVLIISSTGKMSIPFLVNGNDETMKVSLISEDKTVLESHLIKNIKGKNIFSYRNIIDSNYSKFNFIELNLEIDGFIISKKIKLLKLPYYDINELCFRNNFGFFTYFYCFGLKKIELNYDRKSYRSFSYNDILYDLNEEVFYTLNTSYLSEKEQPVLREIMNSLDIKLKENNVWLDLANNTKKLLLEKSKQHLYDADLTFKLIKKQISTTLNHKEMNAFVRIDNISLVPNELGTYSISFSTNIDWIDLVLESSNDNIIWVFITGISRISSDISQSFIFGNPESSRFYRLRVTYDKKSYYSPSFKLF</sequence>
<comment type="caution">
    <text evidence="1">The sequence shown here is derived from an EMBL/GenBank/DDBJ whole genome shotgun (WGS) entry which is preliminary data.</text>
</comment>
<organism evidence="1 2">
    <name type="scientific">Flavobacterium davisii</name>
    <dbReference type="NCBI Taxonomy" id="2906077"/>
    <lineage>
        <taxon>Bacteria</taxon>
        <taxon>Pseudomonadati</taxon>
        <taxon>Bacteroidota</taxon>
        <taxon>Flavobacteriia</taxon>
        <taxon>Flavobacteriales</taxon>
        <taxon>Flavobacteriaceae</taxon>
        <taxon>Flavobacterium</taxon>
    </lineage>
</organism>
<reference evidence="1 2" key="1">
    <citation type="submission" date="2024-02" db="EMBL/GenBank/DDBJ databases">
        <title>Comparative Genomic Analysis of Flavobacterium Species Causing Columnaris Disease of Freshwater Fish in Thailand: Insights into Virulence and Resistance Mechanisms.</title>
        <authorList>
            <person name="Nguyen D."/>
            <person name="Chokmangmeepisarn P."/>
            <person name="Khianchaikhan K."/>
            <person name="Morishita M."/>
            <person name="Bunnoy A."/>
            <person name="Rodkhum C."/>
        </authorList>
    </citation>
    <scope>NUCLEOTIDE SEQUENCE [LARGE SCALE GENOMIC DNA]</scope>
    <source>
        <strain evidence="1 2">KCRT2007</strain>
    </source>
</reference>
<dbReference type="Proteomes" id="UP001621813">
    <property type="component" value="Unassembled WGS sequence"/>
</dbReference>
<name>A0ABW8PPG2_9FLAO</name>
<accession>A0ABW8PPG2</accession>
<evidence type="ECO:0000313" key="1">
    <source>
        <dbReference type="EMBL" id="MFK7049870.1"/>
    </source>
</evidence>